<keyword evidence="1" id="KW-0472">Membrane</keyword>
<keyword evidence="3" id="KW-1185">Reference proteome</keyword>
<evidence type="ECO:0000256" key="1">
    <source>
        <dbReference type="SAM" id="Phobius"/>
    </source>
</evidence>
<comment type="caution">
    <text evidence="2">The sequence shown here is derived from an EMBL/GenBank/DDBJ whole genome shotgun (WGS) entry which is preliminary data.</text>
</comment>
<proteinExistence type="predicted"/>
<feature type="transmembrane region" description="Helical" evidence="1">
    <location>
        <begin position="12"/>
        <end position="31"/>
    </location>
</feature>
<gene>
    <name evidence="2" type="ORF">J2T15_003193</name>
</gene>
<reference evidence="2 3" key="1">
    <citation type="submission" date="2023-07" db="EMBL/GenBank/DDBJ databases">
        <title>Sorghum-associated microbial communities from plants grown in Nebraska, USA.</title>
        <authorList>
            <person name="Schachtman D."/>
        </authorList>
    </citation>
    <scope>NUCLEOTIDE SEQUENCE [LARGE SCALE GENOMIC DNA]</scope>
    <source>
        <strain evidence="2 3">CC482</strain>
    </source>
</reference>
<organism evidence="2 3">
    <name type="scientific">Paenibacillus harenae</name>
    <dbReference type="NCBI Taxonomy" id="306543"/>
    <lineage>
        <taxon>Bacteria</taxon>
        <taxon>Bacillati</taxon>
        <taxon>Bacillota</taxon>
        <taxon>Bacilli</taxon>
        <taxon>Bacillales</taxon>
        <taxon>Paenibacillaceae</taxon>
        <taxon>Paenibacillus</taxon>
    </lineage>
</organism>
<evidence type="ECO:0000313" key="3">
    <source>
        <dbReference type="Proteomes" id="UP001229346"/>
    </source>
</evidence>
<protein>
    <submittedName>
        <fullName evidence="2">Zn-finger domain-containing protein</fullName>
    </submittedName>
</protein>
<evidence type="ECO:0000313" key="2">
    <source>
        <dbReference type="EMBL" id="MDQ0113750.1"/>
    </source>
</evidence>
<keyword evidence="1" id="KW-1133">Transmembrane helix</keyword>
<dbReference type="Proteomes" id="UP001229346">
    <property type="component" value="Unassembled WGS sequence"/>
</dbReference>
<dbReference type="RefSeq" id="WP_307205015.1">
    <property type="nucleotide sequence ID" value="NZ_JAUSSU010000006.1"/>
</dbReference>
<sequence>MSRYLLRLLSYSLLLGMIPAVLIGIVSYFIASGDIEDKVKEENMQWLTQTQMRVEQMLKSIEKSATQFANSSIVKTAMNVSYSPSDFEPIRDLTAEMYNLQSSASDDTERCRHECRASGRALRQCGSVDCPRCKPARPPGHVVR</sequence>
<name>A0ABT9U2A6_PAEHA</name>
<accession>A0ABT9U2A6</accession>
<dbReference type="EMBL" id="JAUSSU010000006">
    <property type="protein sequence ID" value="MDQ0113750.1"/>
    <property type="molecule type" value="Genomic_DNA"/>
</dbReference>
<keyword evidence="1" id="KW-0812">Transmembrane</keyword>